<keyword evidence="2" id="KW-1185">Reference proteome</keyword>
<accession>A0A7Z2GSL4</accession>
<sequence>MGSLIELVFVLGATAILTVIGIQQDVAKHRSQVLGVEGQNEAVIVKALGSWVDDNFATLLAQYQQSGNPVLTAPTLDQLHAAGNLKQAYAAGPFWGGDYVIQLAMVPDNCSADAGTCHVSYVFYPSQPYTRNGVVDVSGASQIAMAGSTSGAQFGYSSTRNPGTVFGINGAWQATNPLPGTPAAAIVATNGPDLDDGNALYIRRDGSLTWTGSQNVNGVDLHNVGSIDAQGTIAAPAVSASNVAVSNAVQTPGTLQIQNAAGSAPAPVSMGSATITGNATATGTLQAGSIAVPRSACSGTGIAGDYDGSGLMLSCQYTAGVGFIWLPIGGTTLRYAYYNVANGSVVPAPWCPAGGIPAILLDGQGLYTDPTATINLGTQGAGPWTVTITNGSGAGVQGWAVATTYCEF</sequence>
<dbReference type="KEGG" id="pacs:FAZ98_34635"/>
<dbReference type="OrthoDB" id="9071880at2"/>
<protein>
    <recommendedName>
        <fullName evidence="3">Bacterial shufflon protein N-terminal domain-containing protein</fullName>
    </recommendedName>
</protein>
<evidence type="ECO:0008006" key="3">
    <source>
        <dbReference type="Google" id="ProtNLM"/>
    </source>
</evidence>
<dbReference type="AlphaFoldDB" id="A0A7Z2GSL4"/>
<evidence type="ECO:0000313" key="1">
    <source>
        <dbReference type="EMBL" id="QGZ66974.1"/>
    </source>
</evidence>
<evidence type="ECO:0000313" key="2">
    <source>
        <dbReference type="Proteomes" id="UP000433577"/>
    </source>
</evidence>
<geneLocation type="plasmid" evidence="1 2">
    <name>p1</name>
</geneLocation>
<dbReference type="Proteomes" id="UP000433577">
    <property type="component" value="Plasmid p1"/>
</dbReference>
<proteinExistence type="predicted"/>
<name>A0A7Z2GSL4_9BURK</name>
<dbReference type="RefSeq" id="WP_158958836.1">
    <property type="nucleotide sequence ID" value="NZ_CP046917.1"/>
</dbReference>
<keyword evidence="1" id="KW-0614">Plasmid</keyword>
<gene>
    <name evidence="1" type="ORF">FAZ98_34635</name>
</gene>
<organism evidence="1 2">
    <name type="scientific">Paraburkholderia acidisoli</name>
    <dbReference type="NCBI Taxonomy" id="2571748"/>
    <lineage>
        <taxon>Bacteria</taxon>
        <taxon>Pseudomonadati</taxon>
        <taxon>Pseudomonadota</taxon>
        <taxon>Betaproteobacteria</taxon>
        <taxon>Burkholderiales</taxon>
        <taxon>Burkholderiaceae</taxon>
        <taxon>Paraburkholderia</taxon>
    </lineage>
</organism>
<reference evidence="1 2" key="1">
    <citation type="submission" date="2019-12" db="EMBL/GenBank/DDBJ databases">
        <title>Paraburkholderia acidiphila 7Q-K02 sp. nov and Paraburkholderia acidisoli DHF22 sp. nov., two strains isolated from forest soil.</title>
        <authorList>
            <person name="Gao Z."/>
            <person name="Qiu L."/>
        </authorList>
    </citation>
    <scope>NUCLEOTIDE SEQUENCE [LARGE SCALE GENOMIC DNA]</scope>
    <source>
        <strain evidence="1 2">DHF22</strain>
        <plasmid evidence="1 2">p1</plasmid>
    </source>
</reference>
<dbReference type="EMBL" id="CP046917">
    <property type="protein sequence ID" value="QGZ66974.1"/>
    <property type="molecule type" value="Genomic_DNA"/>
</dbReference>